<dbReference type="PROSITE" id="PS50067">
    <property type="entry name" value="KINESIN_MOTOR_2"/>
    <property type="match status" value="1"/>
</dbReference>
<evidence type="ECO:0000313" key="6">
    <source>
        <dbReference type="Proteomes" id="UP000194236"/>
    </source>
</evidence>
<comment type="caution">
    <text evidence="5">The sequence shown here is derived from an EMBL/GenBank/DDBJ whole genome shotgun (WGS) entry which is preliminary data.</text>
</comment>
<organism evidence="5 6">
    <name type="scientific">Euroglyphus maynei</name>
    <name type="common">Mayne's house dust mite</name>
    <dbReference type="NCBI Taxonomy" id="6958"/>
    <lineage>
        <taxon>Eukaryota</taxon>
        <taxon>Metazoa</taxon>
        <taxon>Ecdysozoa</taxon>
        <taxon>Arthropoda</taxon>
        <taxon>Chelicerata</taxon>
        <taxon>Arachnida</taxon>
        <taxon>Acari</taxon>
        <taxon>Acariformes</taxon>
        <taxon>Sarcoptiformes</taxon>
        <taxon>Astigmata</taxon>
        <taxon>Psoroptidia</taxon>
        <taxon>Analgoidea</taxon>
        <taxon>Pyroglyphidae</taxon>
        <taxon>Pyroglyphinae</taxon>
        <taxon>Euroglyphus</taxon>
    </lineage>
</organism>
<sequence length="60" mass="7148">MSSEEINQNIQVFVRCRPLNPREKQASIEFVPEKRIIRTIQQNKLYSFDGVFDCKAEQFK</sequence>
<dbReference type="Gene3D" id="3.40.850.10">
    <property type="entry name" value="Kinesin motor domain"/>
    <property type="match status" value="1"/>
</dbReference>
<gene>
    <name evidence="5" type="ORF">BLA29_009425</name>
</gene>
<feature type="domain" description="Kinesin motor" evidence="4">
    <location>
        <begin position="9"/>
        <end position="60"/>
    </location>
</feature>
<dbReference type="AlphaFoldDB" id="A0A1Y3B0G8"/>
<keyword evidence="2" id="KW-0067">ATP-binding</keyword>
<dbReference type="InterPro" id="IPR036961">
    <property type="entry name" value="Kinesin_motor_dom_sf"/>
</dbReference>
<evidence type="ECO:0000256" key="3">
    <source>
        <dbReference type="PROSITE-ProRule" id="PRU00283"/>
    </source>
</evidence>
<reference evidence="5 6" key="1">
    <citation type="submission" date="2017-03" db="EMBL/GenBank/DDBJ databases">
        <title>Genome Survey of Euroglyphus maynei.</title>
        <authorList>
            <person name="Arlian L.G."/>
            <person name="Morgan M.S."/>
            <person name="Rider S.D."/>
        </authorList>
    </citation>
    <scope>NUCLEOTIDE SEQUENCE [LARGE SCALE GENOMIC DNA]</scope>
    <source>
        <strain evidence="5">Arlian Lab</strain>
        <tissue evidence="5">Whole body</tissue>
    </source>
</reference>
<evidence type="ECO:0000256" key="1">
    <source>
        <dbReference type="ARBA" id="ARBA00022741"/>
    </source>
</evidence>
<comment type="caution">
    <text evidence="3">Lacks conserved residue(s) required for the propagation of feature annotation.</text>
</comment>
<name>A0A1Y3B0G8_EURMA</name>
<dbReference type="InterPro" id="IPR001752">
    <property type="entry name" value="Kinesin_motor_dom"/>
</dbReference>
<dbReference type="InterPro" id="IPR027417">
    <property type="entry name" value="P-loop_NTPase"/>
</dbReference>
<evidence type="ECO:0000256" key="2">
    <source>
        <dbReference type="ARBA" id="ARBA00022840"/>
    </source>
</evidence>
<keyword evidence="1" id="KW-0547">Nucleotide-binding</keyword>
<comment type="similarity">
    <text evidence="3">Belongs to the TRAFAC class myosin-kinesin ATPase superfamily. Kinesin family.</text>
</comment>
<evidence type="ECO:0000313" key="5">
    <source>
        <dbReference type="EMBL" id="OTF73363.1"/>
    </source>
</evidence>
<dbReference type="Proteomes" id="UP000194236">
    <property type="component" value="Unassembled WGS sequence"/>
</dbReference>
<dbReference type="GO" id="GO:0007018">
    <property type="term" value="P:microtubule-based movement"/>
    <property type="evidence" value="ECO:0007669"/>
    <property type="project" value="InterPro"/>
</dbReference>
<dbReference type="GO" id="GO:0005524">
    <property type="term" value="F:ATP binding"/>
    <property type="evidence" value="ECO:0007669"/>
    <property type="project" value="UniProtKB-KW"/>
</dbReference>
<proteinExistence type="inferred from homology"/>
<dbReference type="SUPFAM" id="SSF52540">
    <property type="entry name" value="P-loop containing nucleoside triphosphate hydrolases"/>
    <property type="match status" value="1"/>
</dbReference>
<feature type="non-terminal residue" evidence="5">
    <location>
        <position position="60"/>
    </location>
</feature>
<accession>A0A1Y3B0G8</accession>
<evidence type="ECO:0000259" key="4">
    <source>
        <dbReference type="PROSITE" id="PS50067"/>
    </source>
</evidence>
<protein>
    <recommendedName>
        <fullName evidence="4">Kinesin motor domain-containing protein</fullName>
    </recommendedName>
</protein>
<dbReference type="GO" id="GO:0003777">
    <property type="term" value="F:microtubule motor activity"/>
    <property type="evidence" value="ECO:0007669"/>
    <property type="project" value="InterPro"/>
</dbReference>
<keyword evidence="6" id="KW-1185">Reference proteome</keyword>
<dbReference type="EMBL" id="MUJZ01052021">
    <property type="protein sequence ID" value="OTF73363.1"/>
    <property type="molecule type" value="Genomic_DNA"/>
</dbReference>
<dbReference type="GO" id="GO:0008017">
    <property type="term" value="F:microtubule binding"/>
    <property type="evidence" value="ECO:0007669"/>
    <property type="project" value="InterPro"/>
</dbReference>